<dbReference type="GeneID" id="96007437"/>
<dbReference type="EMBL" id="JAAQHG020000018">
    <property type="protein sequence ID" value="KAL1585610.1"/>
    <property type="molecule type" value="Genomic_DNA"/>
</dbReference>
<evidence type="ECO:0000313" key="1">
    <source>
        <dbReference type="EMBL" id="KAL1585610.1"/>
    </source>
</evidence>
<evidence type="ECO:0000313" key="2">
    <source>
        <dbReference type="Proteomes" id="UP000803884"/>
    </source>
</evidence>
<name>A0AB34KQR5_9PEZI</name>
<organism evidence="1 2">
    <name type="scientific">Cladosporium halotolerans</name>
    <dbReference type="NCBI Taxonomy" id="1052096"/>
    <lineage>
        <taxon>Eukaryota</taxon>
        <taxon>Fungi</taxon>
        <taxon>Dikarya</taxon>
        <taxon>Ascomycota</taxon>
        <taxon>Pezizomycotina</taxon>
        <taxon>Dothideomycetes</taxon>
        <taxon>Dothideomycetidae</taxon>
        <taxon>Cladosporiales</taxon>
        <taxon>Cladosporiaceae</taxon>
        <taxon>Cladosporium</taxon>
    </lineage>
</organism>
<comment type="caution">
    <text evidence="1">The sequence shown here is derived from an EMBL/GenBank/DDBJ whole genome shotgun (WGS) entry which is preliminary data.</text>
</comment>
<dbReference type="RefSeq" id="XP_069228716.1">
    <property type="nucleotide sequence ID" value="XM_069374599.1"/>
</dbReference>
<sequence length="137" mass="15116">MFTTQLFKPQGEDFLQPRRCFYSGLRYQLVSIVVHTQNQGRLVDGSCPSASTASGGVCSPGNLRTHARTGYMPAAPSSLLCTLSNVRTRRVSVCVGVKIFSTLLRLNFAALCRHRTRAINASCLSPSIPRRTQSRRQ</sequence>
<keyword evidence="2" id="KW-1185">Reference proteome</keyword>
<accession>A0AB34KQR5</accession>
<dbReference type="Proteomes" id="UP000803884">
    <property type="component" value="Unassembled WGS sequence"/>
</dbReference>
<protein>
    <submittedName>
        <fullName evidence="1">Uncharacterized protein</fullName>
    </submittedName>
</protein>
<reference evidence="1 2" key="1">
    <citation type="journal article" date="2020" name="Microbiol. Resour. Announc.">
        <title>Draft Genome Sequence of a Cladosporium Species Isolated from the Mesophotic Ascidian Didemnum maculosum.</title>
        <authorList>
            <person name="Gioti A."/>
            <person name="Siaperas R."/>
            <person name="Nikolaivits E."/>
            <person name="Le Goff G."/>
            <person name="Ouazzani J."/>
            <person name="Kotoulas G."/>
            <person name="Topakas E."/>
        </authorList>
    </citation>
    <scope>NUCLEOTIDE SEQUENCE [LARGE SCALE GENOMIC DNA]</scope>
    <source>
        <strain evidence="1 2">TM138-S3</strain>
    </source>
</reference>
<proteinExistence type="predicted"/>
<dbReference type="AlphaFoldDB" id="A0AB34KQR5"/>
<gene>
    <name evidence="1" type="ORF">WHR41_05994</name>
</gene>